<sequence length="58" mass="6687">MKIQFDKKEKSILELDELLKGVGKNAHIAYQNAVKENGDNLKMHKVFEQISEQSARSR</sequence>
<dbReference type="AlphaFoldDB" id="A0AAU6PEE3"/>
<organism evidence="1">
    <name type="scientific">Catillopecten margaritatus gill symbiont</name>
    <dbReference type="NCBI Taxonomy" id="3083288"/>
    <lineage>
        <taxon>Bacteria</taxon>
        <taxon>Pseudomonadati</taxon>
        <taxon>Pseudomonadota</taxon>
        <taxon>Gammaproteobacteria</taxon>
        <taxon>sulfur-oxidizing symbionts</taxon>
    </lineage>
</organism>
<gene>
    <name evidence="1" type="ORF">Ctma_0060</name>
</gene>
<name>A0AAU6PEE3_9GAMM</name>
<accession>A0AAU6PEE3</accession>
<proteinExistence type="predicted"/>
<evidence type="ECO:0000313" key="1">
    <source>
        <dbReference type="EMBL" id="WXT99364.1"/>
    </source>
</evidence>
<dbReference type="EMBL" id="CP138327">
    <property type="protein sequence ID" value="WXT99364.1"/>
    <property type="molecule type" value="Genomic_DNA"/>
</dbReference>
<reference evidence="1" key="1">
    <citation type="submission" date="2023-10" db="EMBL/GenBank/DDBJ databases">
        <title>The first scallop-associated chemosynthetic bacterial symbiont.</title>
        <authorList>
            <person name="Lin Y.-T."/>
            <person name="Sun J."/>
            <person name="Ip J.C.-H."/>
            <person name="He X."/>
            <person name="Gao Z.-M."/>
            <person name="Perez M."/>
            <person name="Xu T."/>
            <person name="Qian P.-Y."/>
            <person name="Qiu J.-W."/>
        </authorList>
    </citation>
    <scope>NUCLEOTIDE SEQUENCE</scope>
    <source>
        <strain evidence="1">Gill1</strain>
    </source>
</reference>
<protein>
    <submittedName>
        <fullName evidence="1">Uncharacterized protein</fullName>
    </submittedName>
</protein>